<feature type="region of interest" description="Disordered" evidence="1">
    <location>
        <begin position="759"/>
        <end position="856"/>
    </location>
</feature>
<feature type="compositionally biased region" description="Basic and acidic residues" evidence="1">
    <location>
        <begin position="230"/>
        <end position="270"/>
    </location>
</feature>
<reference evidence="2 3" key="1">
    <citation type="submission" date="2014-06" db="EMBL/GenBank/DDBJ databases">
        <authorList>
            <person name="Swart Estienne"/>
        </authorList>
    </citation>
    <scope>NUCLEOTIDE SEQUENCE [LARGE SCALE GENOMIC DNA]</scope>
    <source>
        <strain evidence="2 3">130c</strain>
    </source>
</reference>
<feature type="region of interest" description="Disordered" evidence="1">
    <location>
        <begin position="230"/>
        <end position="316"/>
    </location>
</feature>
<feature type="region of interest" description="Disordered" evidence="1">
    <location>
        <begin position="480"/>
        <end position="646"/>
    </location>
</feature>
<feature type="compositionally biased region" description="Polar residues" evidence="1">
    <location>
        <begin position="672"/>
        <end position="697"/>
    </location>
</feature>
<evidence type="ECO:0000313" key="3">
    <source>
        <dbReference type="Proteomes" id="UP000039865"/>
    </source>
</evidence>
<accession>A0A078AE99</accession>
<feature type="compositionally biased region" description="Basic and acidic residues" evidence="1">
    <location>
        <begin position="491"/>
        <end position="504"/>
    </location>
</feature>
<organism evidence="2 3">
    <name type="scientific">Stylonychia lemnae</name>
    <name type="common">Ciliate</name>
    <dbReference type="NCBI Taxonomy" id="5949"/>
    <lineage>
        <taxon>Eukaryota</taxon>
        <taxon>Sar</taxon>
        <taxon>Alveolata</taxon>
        <taxon>Ciliophora</taxon>
        <taxon>Intramacronucleata</taxon>
        <taxon>Spirotrichea</taxon>
        <taxon>Stichotrichia</taxon>
        <taxon>Sporadotrichida</taxon>
        <taxon>Oxytrichidae</taxon>
        <taxon>Stylonychinae</taxon>
        <taxon>Stylonychia</taxon>
    </lineage>
</organism>
<feature type="compositionally biased region" description="Polar residues" evidence="1">
    <location>
        <begin position="351"/>
        <end position="380"/>
    </location>
</feature>
<feature type="region of interest" description="Disordered" evidence="1">
    <location>
        <begin position="1000"/>
        <end position="1135"/>
    </location>
</feature>
<feature type="compositionally biased region" description="Basic and acidic residues" evidence="1">
    <location>
        <begin position="836"/>
        <end position="849"/>
    </location>
</feature>
<feature type="region of interest" description="Disordered" evidence="1">
    <location>
        <begin position="135"/>
        <end position="191"/>
    </location>
</feature>
<feature type="compositionally biased region" description="Low complexity" evidence="1">
    <location>
        <begin position="175"/>
        <end position="191"/>
    </location>
</feature>
<feature type="compositionally biased region" description="Low complexity" evidence="1">
    <location>
        <begin position="562"/>
        <end position="575"/>
    </location>
</feature>
<feature type="compositionally biased region" description="Basic residues" evidence="1">
    <location>
        <begin position="415"/>
        <end position="425"/>
    </location>
</feature>
<sequence length="1135" mass="131167">MGLEELLYGSKIIRDYLKLFSEQQWNRVSKATIMLGIEYLNKVTHNDLRQLSIQKIEDIVVDLSIQEGLPGGKDKKSKKDKKDKKRKDKDDKHKLKSKHLQNTQKSLADSSINVGTLNQSSSASLPLESSLYMSEHQRNAPKFKKEKPQDIAQSQNQSNKPIASKPPSTWRNGSTQRPEGQQRGRQQQSQTQEIDIFHAKPRAASLNPLIYPSWWGQDDDFDQEIRRDRSNDAVKRNARQQKVENKRENPRQQQEDTLERKLREAQENKKKLQSSNQNKTRNNKIQQSSNLDLSYRRNDNAPNYAYTSNKNVPKYSPIRNPVPGANNIPMSYAGPPTQAEINRNLGRNHHTNAYDTNYRNQPKGSFQNKNTGGSFKNENTGGMSRGGGGGIILSYSPPRERQERNNGVLQNKQNHAAKQKQKAKQPTHIPIPARTLRPQTYEYDNPQQLRHSNSNNASKSKLQYDHIPSKVKDQIEYHKRKFKQQQQQQENNREHSKDKIDTKVYVKGSRPQYFDHPRAMHEDSQGAALRRRNSPLKELADNEYRQSKQHPPTQGTQDSWPLRQQRSSHHQNQQLGRHDNYIPHTQQQQPSKKQNKPPSDQTDQFSMRNTQGQWPSSIENLNMSNNRSTGQGFYGGPNQNPNRFGRNQQLEYTNSGVEKNEITQGMISSPIKSHYTESSPERQTIGFGNTGIQNGVTEPSMIGGPQNLTRYGGYPPNGNESGDHLIFRSDGFEQSRYGNNPSGINPADQSRYSRHPFVQQQNNPNQQTPYHYNPNKTQGDVNSSTFSGGGGFTNRMQDQSTYYHNRNNNTQNPFAKNQQPNQSFLSNYPRQQNELPYKRQEQSEIHDNPNHQARQNEWVGNYQMSDQLKKERDLKQLAESNSYTYTLQNPISNQPSDRAPRNQDNPSKRGKNMIHSIDEDADQESEISNYSQAEEFKNIKNQPYIPDQQSERFINPPVQDYQYQNRNVEPYVPQRQGQISQYNNPNVQMLQSEDISGRYNNRQGRQIQPPPYQNQFDGRQNHQVDDITDSDYSDNQDEEKDDSEDFSDDDDEEKSSYKDGSQTSNDDQYSQSSYQESRSRLQTQTAASNFYQGKGRDDTRQFGGYQDNSRRQDHPSATQQYSNNQNYMQNRTHHY</sequence>
<dbReference type="OrthoDB" id="10678644at2759"/>
<feature type="compositionally biased region" description="Basic and acidic residues" evidence="1">
    <location>
        <begin position="513"/>
        <end position="524"/>
    </location>
</feature>
<feature type="compositionally biased region" description="Polar residues" evidence="1">
    <location>
        <begin position="794"/>
        <end position="834"/>
    </location>
</feature>
<dbReference type="AlphaFoldDB" id="A0A078AE99"/>
<feature type="compositionally biased region" description="Polar residues" evidence="1">
    <location>
        <begin position="549"/>
        <end position="559"/>
    </location>
</feature>
<dbReference type="EMBL" id="CCKQ01009059">
    <property type="protein sequence ID" value="CDW80525.1"/>
    <property type="molecule type" value="Genomic_DNA"/>
</dbReference>
<feature type="region of interest" description="Disordered" evidence="1">
    <location>
        <begin position="885"/>
        <end position="912"/>
    </location>
</feature>
<protein>
    <submittedName>
        <fullName evidence="2">Uncharacterized protein</fullName>
    </submittedName>
</protein>
<feature type="region of interest" description="Disordered" evidence="1">
    <location>
        <begin position="348"/>
        <end position="438"/>
    </location>
</feature>
<feature type="compositionally biased region" description="Low complexity" evidence="1">
    <location>
        <begin position="1058"/>
        <end position="1082"/>
    </location>
</feature>
<feature type="compositionally biased region" description="Low complexity" evidence="1">
    <location>
        <begin position="1119"/>
        <end position="1135"/>
    </location>
</feature>
<keyword evidence="3" id="KW-1185">Reference proteome</keyword>
<feature type="compositionally biased region" description="Low complexity" evidence="1">
    <location>
        <begin position="586"/>
        <end position="601"/>
    </location>
</feature>
<dbReference type="Proteomes" id="UP000039865">
    <property type="component" value="Unassembled WGS sequence"/>
</dbReference>
<feature type="compositionally biased region" description="Acidic residues" evidence="1">
    <location>
        <begin position="1026"/>
        <end position="1053"/>
    </location>
</feature>
<proteinExistence type="predicted"/>
<feature type="compositionally biased region" description="Low complexity" evidence="1">
    <location>
        <begin position="759"/>
        <end position="775"/>
    </location>
</feature>
<feature type="compositionally biased region" description="Polar residues" evidence="1">
    <location>
        <begin position="151"/>
        <end position="174"/>
    </location>
</feature>
<evidence type="ECO:0000313" key="2">
    <source>
        <dbReference type="EMBL" id="CDW80525.1"/>
    </source>
</evidence>
<evidence type="ECO:0000256" key="1">
    <source>
        <dbReference type="SAM" id="MobiDB-lite"/>
    </source>
</evidence>
<name>A0A078AE99_STYLE</name>
<feature type="region of interest" description="Disordered" evidence="1">
    <location>
        <begin position="672"/>
        <end position="726"/>
    </location>
</feature>
<dbReference type="InParanoid" id="A0A078AE99"/>
<feature type="compositionally biased region" description="Polar residues" evidence="1">
    <location>
        <begin position="602"/>
        <end position="646"/>
    </location>
</feature>
<feature type="compositionally biased region" description="Polar residues" evidence="1">
    <location>
        <begin position="885"/>
        <end position="896"/>
    </location>
</feature>
<feature type="compositionally biased region" description="Basic residues" evidence="1">
    <location>
        <begin position="75"/>
        <end position="87"/>
    </location>
</feature>
<feature type="compositionally biased region" description="Polar residues" evidence="1">
    <location>
        <begin position="283"/>
        <end position="292"/>
    </location>
</feature>
<feature type="compositionally biased region" description="Polar residues" evidence="1">
    <location>
        <begin position="101"/>
        <end position="117"/>
    </location>
</feature>
<feature type="region of interest" description="Disordered" evidence="1">
    <location>
        <begin position="70"/>
        <end position="117"/>
    </location>
</feature>
<gene>
    <name evidence="2" type="primary">Contig6435.g6887</name>
    <name evidence="2" type="ORF">STYLEM_9526</name>
</gene>